<dbReference type="GO" id="GO:0006749">
    <property type="term" value="P:glutathione metabolic process"/>
    <property type="evidence" value="ECO:0007669"/>
    <property type="project" value="TreeGrafter"/>
</dbReference>
<evidence type="ECO:0000259" key="1">
    <source>
        <dbReference type="Pfam" id="PF01968"/>
    </source>
</evidence>
<accession>A0A9J6PGZ8</accession>
<evidence type="ECO:0000259" key="3">
    <source>
        <dbReference type="Pfam" id="PF19278"/>
    </source>
</evidence>
<dbReference type="PANTHER" id="PTHR11365:SF23">
    <property type="entry name" value="HYPOTHETICAL 5-OXOPROLINASE (EUROFUNG)-RELATED"/>
    <property type="match status" value="1"/>
</dbReference>
<dbReference type="InterPro" id="IPR002821">
    <property type="entry name" value="Hydantoinase_A"/>
</dbReference>
<dbReference type="GO" id="GO:0005829">
    <property type="term" value="C:cytosol"/>
    <property type="evidence" value="ECO:0007669"/>
    <property type="project" value="TreeGrafter"/>
</dbReference>
<name>A0A9J6PGZ8_9PROT</name>
<feature type="domain" description="Acetophenone carboxylase-like C-terminal" evidence="3">
    <location>
        <begin position="515"/>
        <end position="681"/>
    </location>
</feature>
<dbReference type="PANTHER" id="PTHR11365">
    <property type="entry name" value="5-OXOPROLINASE RELATED"/>
    <property type="match status" value="1"/>
</dbReference>
<keyword evidence="5" id="KW-1185">Reference proteome</keyword>
<dbReference type="GO" id="GO:0017168">
    <property type="term" value="F:5-oxoprolinase (ATP-hydrolyzing) activity"/>
    <property type="evidence" value="ECO:0007669"/>
    <property type="project" value="TreeGrafter"/>
</dbReference>
<feature type="domain" description="Hydantoinase A/oxoprolinase" evidence="1">
    <location>
        <begin position="214"/>
        <end position="498"/>
    </location>
</feature>
<gene>
    <name evidence="4" type="ORF">NJQ99_11725</name>
</gene>
<dbReference type="InterPro" id="IPR043129">
    <property type="entry name" value="ATPase_NBD"/>
</dbReference>
<dbReference type="EMBL" id="JAMZFT010000002">
    <property type="protein sequence ID" value="MCP1337083.1"/>
    <property type="molecule type" value="Genomic_DNA"/>
</dbReference>
<evidence type="ECO:0000313" key="5">
    <source>
        <dbReference type="Proteomes" id="UP001055804"/>
    </source>
</evidence>
<dbReference type="AlphaFoldDB" id="A0A9J6PGZ8"/>
<comment type="caution">
    <text evidence="4">The sequence shown here is derived from an EMBL/GenBank/DDBJ whole genome shotgun (WGS) entry which is preliminary data.</text>
</comment>
<proteinExistence type="predicted"/>
<dbReference type="InterPro" id="IPR008040">
    <property type="entry name" value="Hydant_A_N"/>
</dbReference>
<dbReference type="InterPro" id="IPR045079">
    <property type="entry name" value="Oxoprolinase-like"/>
</dbReference>
<reference evidence="4" key="1">
    <citation type="submission" date="2022-06" db="EMBL/GenBank/DDBJ databases">
        <title>Isolation and Genomics of Futiania mangrovii gen. nov., sp. nov., a Rare and Metabolically-versatile member in the Class Alphaproteobacteria.</title>
        <authorList>
            <person name="Liu L."/>
            <person name="Huang W.-C."/>
            <person name="Pan J."/>
            <person name="Li J."/>
            <person name="Huang Y."/>
            <person name="Du H."/>
            <person name="Liu Y."/>
            <person name="Li M."/>
        </authorList>
    </citation>
    <scope>NUCLEOTIDE SEQUENCE</scope>
    <source>
        <strain evidence="4">FT118</strain>
    </source>
</reference>
<protein>
    <submittedName>
        <fullName evidence="4">Hydantoinase/oxoprolinase family protein</fullName>
    </submittedName>
</protein>
<organism evidence="4 5">
    <name type="scientific">Futiania mangrovi</name>
    <dbReference type="NCBI Taxonomy" id="2959716"/>
    <lineage>
        <taxon>Bacteria</taxon>
        <taxon>Pseudomonadati</taxon>
        <taxon>Pseudomonadota</taxon>
        <taxon>Alphaproteobacteria</taxon>
        <taxon>Futianiales</taxon>
        <taxon>Futianiaceae</taxon>
        <taxon>Futiania</taxon>
    </lineage>
</organism>
<evidence type="ECO:0000313" key="4">
    <source>
        <dbReference type="EMBL" id="MCP1337083.1"/>
    </source>
</evidence>
<dbReference type="Pfam" id="PF05378">
    <property type="entry name" value="Hydant_A_N"/>
    <property type="match status" value="1"/>
</dbReference>
<dbReference type="Proteomes" id="UP001055804">
    <property type="component" value="Unassembled WGS sequence"/>
</dbReference>
<dbReference type="Pfam" id="PF19278">
    <property type="entry name" value="Hydant_A_C"/>
    <property type="match status" value="1"/>
</dbReference>
<feature type="domain" description="Hydantoinase/oxoprolinase N-terminal" evidence="2">
    <location>
        <begin position="20"/>
        <end position="193"/>
    </location>
</feature>
<dbReference type="SUPFAM" id="SSF53067">
    <property type="entry name" value="Actin-like ATPase domain"/>
    <property type="match status" value="1"/>
</dbReference>
<dbReference type="RefSeq" id="WP_269333018.1">
    <property type="nucleotide sequence ID" value="NZ_JAMZFT010000002.1"/>
</dbReference>
<evidence type="ECO:0000259" key="2">
    <source>
        <dbReference type="Pfam" id="PF05378"/>
    </source>
</evidence>
<dbReference type="InterPro" id="IPR049517">
    <property type="entry name" value="ACX-like_C"/>
</dbReference>
<dbReference type="Pfam" id="PF01968">
    <property type="entry name" value="Hydantoinase_A"/>
    <property type="match status" value="1"/>
</dbReference>
<sequence length="691" mass="73862">MRGRAAKAAGGLFREGCALRVGVEVGGTFTDLVAIEPGGVRVTKVPSVPRNPDVGAFNALEAARLDFSQIEDLAHGSTVATNAVLERRGGRIAFVTTRGFRDILAIQRHNRTRIYDLEYQKPRPVVARSDSFEVDERIASDGSVVTALDRAAVVGDLVPRLKAGEYDAIAICLLNAYANPAHEAALAQILAEEIDGVLVALSSEVSREFREFERASTTTLSAYVQPVIDRYLQSFERRLQDAGFRGRFSVMQSNGGRLPAGGMRRRAVSALLSGPAAGVTGAGRQAARSGFDNLITLDIGGTSTDVCLVTDGKPELTSEFHIEGLPVRSPVLDINTVGAGGGSIVWIDDGGMLRAGPQSAGADPGPACYGRGGTLPTLTDAHLIRGTIRAEAFLGGRMRVDEEAARAAFAPIAEALDMSVEEAAESAIRLADSNIVRAIQLISTERGKDPRDYVLVPFGGAGPLHAAHVAEDLGIRTIVVPPNAGVISAYGLVASDFVEYDTRTCRMRLDPDAPDALRAIYEDMRGHGEAAFREMGLKPPYRLSFVADMRFVGQAFEIPVELPVGDLDTLTYEEVRRAFTEAHHRIFFHGAGDTKPVEIVAARVGITAPLGELPLLTEDPHTGGNDAAPIRIHDGKQEQEAQAMPRSLLNDRRSVTGPALVDDPTSTIFVPAGWAASADEAGNLILRREER</sequence>